<proteinExistence type="predicted"/>
<comment type="caution">
    <text evidence="1">The sequence shown here is derived from an EMBL/GenBank/DDBJ whole genome shotgun (WGS) entry which is preliminary data.</text>
</comment>
<protein>
    <submittedName>
        <fullName evidence="1">Uncharacterized protein</fullName>
    </submittedName>
</protein>
<name>A0ABQ3KJJ3_9PSEU</name>
<dbReference type="Proteomes" id="UP000649955">
    <property type="component" value="Unassembled WGS sequence"/>
</dbReference>
<dbReference type="EMBL" id="BNAW01000030">
    <property type="protein sequence ID" value="GHG30236.1"/>
    <property type="molecule type" value="Genomic_DNA"/>
</dbReference>
<keyword evidence="2" id="KW-1185">Reference proteome</keyword>
<organism evidence="1 2">
    <name type="scientific">Amycolatopsis bullii</name>
    <dbReference type="NCBI Taxonomy" id="941987"/>
    <lineage>
        <taxon>Bacteria</taxon>
        <taxon>Bacillati</taxon>
        <taxon>Actinomycetota</taxon>
        <taxon>Actinomycetes</taxon>
        <taxon>Pseudonocardiales</taxon>
        <taxon>Pseudonocardiaceae</taxon>
        <taxon>Amycolatopsis</taxon>
    </lineage>
</organism>
<reference evidence="2" key="1">
    <citation type="journal article" date="2019" name="Int. J. Syst. Evol. Microbiol.">
        <title>The Global Catalogue of Microorganisms (GCM) 10K type strain sequencing project: providing services to taxonomists for standard genome sequencing and annotation.</title>
        <authorList>
            <consortium name="The Broad Institute Genomics Platform"/>
            <consortium name="The Broad Institute Genome Sequencing Center for Infectious Disease"/>
            <person name="Wu L."/>
            <person name="Ma J."/>
        </authorList>
    </citation>
    <scope>NUCLEOTIDE SEQUENCE [LARGE SCALE GENOMIC DNA]</scope>
    <source>
        <strain evidence="2">CGMCC 4.7680</strain>
    </source>
</reference>
<sequence length="72" mass="8082">MRTFHDILSDIDRELAAADTNPTDEPAAVTTDLRELLISYIRKLPAPCSFTVETVAAATRLELTYLTDDRWA</sequence>
<dbReference type="RefSeq" id="WP_191314448.1">
    <property type="nucleotide sequence ID" value="NZ_BNAW01000030.1"/>
</dbReference>
<gene>
    <name evidence="1" type="ORF">GCM10017567_57690</name>
</gene>
<accession>A0ABQ3KJJ3</accession>
<evidence type="ECO:0000313" key="1">
    <source>
        <dbReference type="EMBL" id="GHG30236.1"/>
    </source>
</evidence>
<evidence type="ECO:0000313" key="2">
    <source>
        <dbReference type="Proteomes" id="UP000649955"/>
    </source>
</evidence>